<proteinExistence type="predicted"/>
<dbReference type="SUPFAM" id="SSF103481">
    <property type="entry name" value="Multidrug resistance efflux transporter EmrE"/>
    <property type="match status" value="1"/>
</dbReference>
<dbReference type="InterPro" id="IPR037185">
    <property type="entry name" value="EmrE-like"/>
</dbReference>
<organism evidence="7 8">
    <name type="scientific">Drouetiella hepatica Uher 2000/2452</name>
    <dbReference type="NCBI Taxonomy" id="904376"/>
    <lineage>
        <taxon>Bacteria</taxon>
        <taxon>Bacillati</taxon>
        <taxon>Cyanobacteriota</taxon>
        <taxon>Cyanophyceae</taxon>
        <taxon>Oculatellales</taxon>
        <taxon>Oculatellaceae</taxon>
        <taxon>Drouetiella</taxon>
    </lineage>
</organism>
<evidence type="ECO:0000313" key="7">
    <source>
        <dbReference type="EMBL" id="MBW4659088.1"/>
    </source>
</evidence>
<feature type="transmembrane region" description="Helical" evidence="6">
    <location>
        <begin position="102"/>
        <end position="120"/>
    </location>
</feature>
<dbReference type="PANTHER" id="PTHR30561:SF9">
    <property type="entry name" value="4-AMINO-4-DEOXY-L-ARABINOSE-PHOSPHOUNDECAPRENOL FLIPPASE SUBUNIT ARNF-RELATED"/>
    <property type="match status" value="1"/>
</dbReference>
<comment type="caution">
    <text evidence="7">The sequence shown here is derived from an EMBL/GenBank/DDBJ whole genome shotgun (WGS) entry which is preliminary data.</text>
</comment>
<evidence type="ECO:0000256" key="6">
    <source>
        <dbReference type="SAM" id="Phobius"/>
    </source>
</evidence>
<dbReference type="InterPro" id="IPR000390">
    <property type="entry name" value="Small_drug/metabolite_transptr"/>
</dbReference>
<reference evidence="7" key="2">
    <citation type="journal article" date="2022" name="Microbiol. Resour. Announc.">
        <title>Metagenome Sequencing to Explore Phylogenomics of Terrestrial Cyanobacteria.</title>
        <authorList>
            <person name="Ward R.D."/>
            <person name="Stajich J.E."/>
            <person name="Johansen J.R."/>
            <person name="Huntemann M."/>
            <person name="Clum A."/>
            <person name="Foster B."/>
            <person name="Foster B."/>
            <person name="Roux S."/>
            <person name="Palaniappan K."/>
            <person name="Varghese N."/>
            <person name="Mukherjee S."/>
            <person name="Reddy T.B.K."/>
            <person name="Daum C."/>
            <person name="Copeland A."/>
            <person name="Chen I.A."/>
            <person name="Ivanova N.N."/>
            <person name="Kyrpides N.C."/>
            <person name="Shapiro N."/>
            <person name="Eloe-Fadrosh E.A."/>
            <person name="Pietrasiak N."/>
        </authorList>
    </citation>
    <scope>NUCLEOTIDE SEQUENCE</scope>
    <source>
        <strain evidence="7">UHER 2000/2452</strain>
    </source>
</reference>
<keyword evidence="3 6" id="KW-0812">Transmembrane</keyword>
<dbReference type="InterPro" id="IPR018908">
    <property type="entry name" value="TMEM234"/>
</dbReference>
<keyword evidence="5 6" id="KW-0472">Membrane</keyword>
<accession>A0A951QCZ4</accession>
<evidence type="ECO:0000313" key="8">
    <source>
        <dbReference type="Proteomes" id="UP000757435"/>
    </source>
</evidence>
<dbReference type="Pfam" id="PF10639">
    <property type="entry name" value="TMEM234"/>
    <property type="match status" value="1"/>
</dbReference>
<evidence type="ECO:0000256" key="5">
    <source>
        <dbReference type="ARBA" id="ARBA00023136"/>
    </source>
</evidence>
<feature type="transmembrane region" description="Helical" evidence="6">
    <location>
        <begin position="51"/>
        <end position="69"/>
    </location>
</feature>
<dbReference type="Gene3D" id="1.10.3730.20">
    <property type="match status" value="1"/>
</dbReference>
<feature type="transmembrane region" description="Helical" evidence="6">
    <location>
        <begin position="76"/>
        <end position="96"/>
    </location>
</feature>
<gene>
    <name evidence="7" type="ORF">KME15_10460</name>
</gene>
<reference evidence="7" key="1">
    <citation type="submission" date="2021-05" db="EMBL/GenBank/DDBJ databases">
        <authorList>
            <person name="Pietrasiak N."/>
            <person name="Ward R."/>
            <person name="Stajich J.E."/>
            <person name="Kurbessoian T."/>
        </authorList>
    </citation>
    <scope>NUCLEOTIDE SEQUENCE</scope>
    <source>
        <strain evidence="7">UHER 2000/2452</strain>
    </source>
</reference>
<evidence type="ECO:0000256" key="2">
    <source>
        <dbReference type="ARBA" id="ARBA00022475"/>
    </source>
</evidence>
<protein>
    <submittedName>
        <fullName evidence="7">EamA family transporter</fullName>
    </submittedName>
</protein>
<keyword evidence="4 6" id="KW-1133">Transmembrane helix</keyword>
<evidence type="ECO:0000256" key="1">
    <source>
        <dbReference type="ARBA" id="ARBA00004651"/>
    </source>
</evidence>
<dbReference type="Proteomes" id="UP000757435">
    <property type="component" value="Unassembled WGS sequence"/>
</dbReference>
<dbReference type="PANTHER" id="PTHR30561">
    <property type="entry name" value="SMR FAMILY PROTON-DEPENDENT DRUG EFFLUX TRANSPORTER SUGE"/>
    <property type="match status" value="1"/>
</dbReference>
<dbReference type="AlphaFoldDB" id="A0A951QCZ4"/>
<evidence type="ECO:0000256" key="4">
    <source>
        <dbReference type="ARBA" id="ARBA00022989"/>
    </source>
</evidence>
<sequence length="123" mass="12881">MTPAEFGLLFLSLIAGVSGQFVLKAGALKLGKVSSSNVISHIVSMVTTPEVVAGLFLYGLGAIAYILLLTRVNLSIASPSIALSYVCTALIGYFVFKEAIPIERAVGLGLIVCGVILVVWQKP</sequence>
<name>A0A951QCZ4_9CYAN</name>
<dbReference type="EMBL" id="JAHHHD010000009">
    <property type="protein sequence ID" value="MBW4659088.1"/>
    <property type="molecule type" value="Genomic_DNA"/>
</dbReference>
<keyword evidence="2" id="KW-1003">Cell membrane</keyword>
<dbReference type="GO" id="GO:0022857">
    <property type="term" value="F:transmembrane transporter activity"/>
    <property type="evidence" value="ECO:0007669"/>
    <property type="project" value="InterPro"/>
</dbReference>
<evidence type="ECO:0000256" key="3">
    <source>
        <dbReference type="ARBA" id="ARBA00022692"/>
    </source>
</evidence>
<dbReference type="GO" id="GO:0005886">
    <property type="term" value="C:plasma membrane"/>
    <property type="evidence" value="ECO:0007669"/>
    <property type="project" value="UniProtKB-SubCell"/>
</dbReference>
<comment type="subcellular location">
    <subcellularLocation>
        <location evidence="1">Cell membrane</location>
        <topology evidence="1">Multi-pass membrane protein</topology>
    </subcellularLocation>
</comment>